<dbReference type="InterPro" id="IPR036643">
    <property type="entry name" value="RNApol_insert_sf"/>
</dbReference>
<proteinExistence type="inferred from homology"/>
<dbReference type="Gene3D" id="2.170.120.12">
    <property type="entry name" value="DNA-directed RNA polymerase, insert domain"/>
    <property type="match status" value="1"/>
</dbReference>
<dbReference type="Pfam" id="PF01000">
    <property type="entry name" value="RNA_pol_A_bac"/>
    <property type="match status" value="1"/>
</dbReference>
<keyword evidence="8" id="KW-1185">Reference proteome</keyword>
<gene>
    <name evidence="7" type="ORF">WJX81_000618</name>
</gene>
<comment type="caution">
    <text evidence="7">The sequence shown here is derived from an EMBL/GenBank/DDBJ whole genome shotgun (WGS) entry which is preliminary data.</text>
</comment>
<dbReference type="Gene3D" id="3.30.1360.10">
    <property type="entry name" value="RNA polymerase, RBP11-like subunit"/>
    <property type="match status" value="1"/>
</dbReference>
<sequence length="372" mass="41537">MAGISDKKKKQKTKDGPELRPENLPDNLRTQHTHMTCGEHMNYHTNTRTSATTYMALGVDNSWSQREFEAQFRVEGIRWSTPLDDNGCRTDRSSIEFDLIGIDPAIANAFRRILISDLPTMAVEHVFIINNTSVMNDDVLAHRLGLVPLNLDPDLFQDKAEGEAASEMNTVVFKLVMACEPNADKPISVMSKELRWLPKGSQLPQETECEFVSSQEELLPHPAAPVHNDILLLKLGAGQEIELEAHAVRGVGRDHAKWSPVSTAWYRLHPEIVFTKPVTGTAAEELAAACPEIFSVVDGQTVAAAARGNELHLEKVRRLAADERWAGRLELRKRKDHFVFTVDSTGALPPQTLFTRAIDVLAEKADRLLQRL</sequence>
<keyword evidence="2" id="KW-0804">Transcription</keyword>
<comment type="similarity">
    <text evidence="3">Belongs to the archaeal Rpo3/eukaryotic RPB3 RNA polymerase subunit family.</text>
</comment>
<protein>
    <recommendedName>
        <fullName evidence="4">Plastid-encoded RNA polymerase subunit alpha</fullName>
    </recommendedName>
</protein>
<dbReference type="AlphaFoldDB" id="A0AAW1RQR8"/>
<dbReference type="InterPro" id="IPR011263">
    <property type="entry name" value="DNA-dir_RNA_pol_RpoA/D/Rpb3"/>
</dbReference>
<dbReference type="InterPro" id="IPR033901">
    <property type="entry name" value="RNAPI/III_AC40"/>
</dbReference>
<dbReference type="EMBL" id="JALJOU010000026">
    <property type="protein sequence ID" value="KAK9836093.1"/>
    <property type="molecule type" value="Genomic_DNA"/>
</dbReference>
<dbReference type="GO" id="GO:0006351">
    <property type="term" value="P:DNA-templated transcription"/>
    <property type="evidence" value="ECO:0007669"/>
    <property type="project" value="InterPro"/>
</dbReference>
<evidence type="ECO:0000256" key="3">
    <source>
        <dbReference type="ARBA" id="ARBA00025804"/>
    </source>
</evidence>
<dbReference type="GO" id="GO:0003899">
    <property type="term" value="F:DNA-directed RNA polymerase activity"/>
    <property type="evidence" value="ECO:0007669"/>
    <property type="project" value="InterPro"/>
</dbReference>
<feature type="region of interest" description="Disordered" evidence="5">
    <location>
        <begin position="1"/>
        <end position="30"/>
    </location>
</feature>
<dbReference type="SMART" id="SM00662">
    <property type="entry name" value="RPOLD"/>
    <property type="match status" value="1"/>
</dbReference>
<dbReference type="Pfam" id="PF01193">
    <property type="entry name" value="RNA_pol_L"/>
    <property type="match status" value="1"/>
</dbReference>
<evidence type="ECO:0000256" key="4">
    <source>
        <dbReference type="ARBA" id="ARBA00031776"/>
    </source>
</evidence>
<dbReference type="CDD" id="cd07032">
    <property type="entry name" value="RNAP_I_II_AC40"/>
    <property type="match status" value="1"/>
</dbReference>
<dbReference type="InterPro" id="IPR050518">
    <property type="entry name" value="Rpo3/RPB3_RNA_Pol_subunit"/>
</dbReference>
<evidence type="ECO:0000256" key="5">
    <source>
        <dbReference type="SAM" id="MobiDB-lite"/>
    </source>
</evidence>
<evidence type="ECO:0000256" key="1">
    <source>
        <dbReference type="ARBA" id="ARBA00022478"/>
    </source>
</evidence>
<evidence type="ECO:0000313" key="8">
    <source>
        <dbReference type="Proteomes" id="UP001445335"/>
    </source>
</evidence>
<dbReference type="Proteomes" id="UP001445335">
    <property type="component" value="Unassembled WGS sequence"/>
</dbReference>
<dbReference type="PANTHER" id="PTHR11800">
    <property type="entry name" value="DNA-DIRECTED RNA POLYMERASE"/>
    <property type="match status" value="1"/>
</dbReference>
<organism evidence="7 8">
    <name type="scientific">Elliptochloris bilobata</name>
    <dbReference type="NCBI Taxonomy" id="381761"/>
    <lineage>
        <taxon>Eukaryota</taxon>
        <taxon>Viridiplantae</taxon>
        <taxon>Chlorophyta</taxon>
        <taxon>core chlorophytes</taxon>
        <taxon>Trebouxiophyceae</taxon>
        <taxon>Trebouxiophyceae incertae sedis</taxon>
        <taxon>Elliptochloris clade</taxon>
        <taxon>Elliptochloris</taxon>
    </lineage>
</organism>
<dbReference type="SUPFAM" id="SSF56553">
    <property type="entry name" value="Insert subdomain of RNA polymerase alpha subunit"/>
    <property type="match status" value="1"/>
</dbReference>
<evidence type="ECO:0000259" key="6">
    <source>
        <dbReference type="SMART" id="SM00662"/>
    </source>
</evidence>
<dbReference type="GO" id="GO:0005666">
    <property type="term" value="C:RNA polymerase III complex"/>
    <property type="evidence" value="ECO:0007669"/>
    <property type="project" value="TreeGrafter"/>
</dbReference>
<evidence type="ECO:0000313" key="7">
    <source>
        <dbReference type="EMBL" id="KAK9836093.1"/>
    </source>
</evidence>
<feature type="compositionally biased region" description="Basic and acidic residues" evidence="5">
    <location>
        <begin position="13"/>
        <end position="23"/>
    </location>
</feature>
<accession>A0AAW1RQR8</accession>
<dbReference type="PANTHER" id="PTHR11800:SF13">
    <property type="entry name" value="DNA-DIRECTED RNA POLYMERASES I AND III SUBUNIT RPAC1"/>
    <property type="match status" value="1"/>
</dbReference>
<keyword evidence="1" id="KW-0240">DNA-directed RNA polymerase</keyword>
<dbReference type="InterPro" id="IPR036603">
    <property type="entry name" value="RBP11-like"/>
</dbReference>
<reference evidence="7 8" key="1">
    <citation type="journal article" date="2024" name="Nat. Commun.">
        <title>Phylogenomics reveals the evolutionary origins of lichenization in chlorophyte algae.</title>
        <authorList>
            <person name="Puginier C."/>
            <person name="Libourel C."/>
            <person name="Otte J."/>
            <person name="Skaloud P."/>
            <person name="Haon M."/>
            <person name="Grisel S."/>
            <person name="Petersen M."/>
            <person name="Berrin J.G."/>
            <person name="Delaux P.M."/>
            <person name="Dal Grande F."/>
            <person name="Keller J."/>
        </authorList>
    </citation>
    <scope>NUCLEOTIDE SEQUENCE [LARGE SCALE GENOMIC DNA]</scope>
    <source>
        <strain evidence="7 8">SAG 245.80</strain>
    </source>
</reference>
<evidence type="ECO:0000256" key="2">
    <source>
        <dbReference type="ARBA" id="ARBA00023163"/>
    </source>
</evidence>
<dbReference type="SUPFAM" id="SSF55257">
    <property type="entry name" value="RBP11-like subunits of RNA polymerase"/>
    <property type="match status" value="1"/>
</dbReference>
<dbReference type="HAMAP" id="MF_00320">
    <property type="entry name" value="RNApol_arch_Rpo3"/>
    <property type="match status" value="1"/>
</dbReference>
<feature type="domain" description="DNA-directed RNA polymerase RpoA/D/Rpb3-type" evidence="6">
    <location>
        <begin position="94"/>
        <end position="371"/>
    </location>
</feature>
<dbReference type="GO" id="GO:0046983">
    <property type="term" value="F:protein dimerization activity"/>
    <property type="evidence" value="ECO:0007669"/>
    <property type="project" value="InterPro"/>
</dbReference>
<dbReference type="GO" id="GO:0005736">
    <property type="term" value="C:RNA polymerase I complex"/>
    <property type="evidence" value="ECO:0007669"/>
    <property type="project" value="TreeGrafter"/>
</dbReference>
<name>A0AAW1RQR8_9CHLO</name>
<dbReference type="InterPro" id="IPR011262">
    <property type="entry name" value="DNA-dir_RNA_pol_insert"/>
</dbReference>
<dbReference type="InterPro" id="IPR022842">
    <property type="entry name" value="RNAP_Rpo3/Rpb3/RPAC1"/>
</dbReference>